<gene>
    <name evidence="2" type="ORF">PITCH_A120005</name>
</gene>
<proteinExistence type="predicted"/>
<accession>A0A445MRM6</accession>
<sequence>MKVILDTNILLSAFLTNGICARILKRARHKHFSFILCEPVLTETKRLLKNKFSLTAREIAFFVSVLSEAADEEYHPVGALSGICRDPDDDFILLCVDETKSDYLVTGDNDLLVLKQYKNTKIISPRDFELLFAD</sequence>
<dbReference type="SMART" id="SM00670">
    <property type="entry name" value="PINc"/>
    <property type="match status" value="1"/>
</dbReference>
<dbReference type="PANTHER" id="PTHR34610:SF3">
    <property type="entry name" value="SSL7007 PROTEIN"/>
    <property type="match status" value="1"/>
</dbReference>
<protein>
    <recommendedName>
        <fullName evidence="1">PIN domain-containing protein</fullName>
    </recommendedName>
</protein>
<dbReference type="InterPro" id="IPR029060">
    <property type="entry name" value="PIN-like_dom_sf"/>
</dbReference>
<dbReference type="Pfam" id="PF13470">
    <property type="entry name" value="PIN_3"/>
    <property type="match status" value="1"/>
</dbReference>
<dbReference type="Gene3D" id="3.40.50.1010">
    <property type="entry name" value="5'-nuclease"/>
    <property type="match status" value="1"/>
</dbReference>
<dbReference type="EMBL" id="OJIN01000024">
    <property type="protein sequence ID" value="SPD72154.1"/>
    <property type="molecule type" value="Genomic_DNA"/>
</dbReference>
<dbReference type="InterPro" id="IPR002850">
    <property type="entry name" value="PIN_toxin-like"/>
</dbReference>
<reference evidence="2" key="1">
    <citation type="submission" date="2018-01" db="EMBL/GenBank/DDBJ databases">
        <authorList>
            <person name="Regsiter A."/>
            <person name="William W."/>
        </authorList>
    </citation>
    <scope>NUCLEOTIDE SEQUENCE</scope>
    <source>
        <strain evidence="2">TRIP AH-1</strain>
    </source>
</reference>
<evidence type="ECO:0000313" key="2">
    <source>
        <dbReference type="EMBL" id="SPD72154.1"/>
    </source>
</evidence>
<evidence type="ECO:0000259" key="1">
    <source>
        <dbReference type="SMART" id="SM00670"/>
    </source>
</evidence>
<feature type="domain" description="PIN" evidence="1">
    <location>
        <begin position="1"/>
        <end position="113"/>
    </location>
</feature>
<dbReference type="SUPFAM" id="SSF88723">
    <property type="entry name" value="PIN domain-like"/>
    <property type="match status" value="1"/>
</dbReference>
<dbReference type="PANTHER" id="PTHR34610">
    <property type="entry name" value="SSL7007 PROTEIN"/>
    <property type="match status" value="1"/>
</dbReference>
<dbReference type="InterPro" id="IPR002716">
    <property type="entry name" value="PIN_dom"/>
</dbReference>
<name>A0A445MRM6_9BACT</name>
<dbReference type="AlphaFoldDB" id="A0A445MRM6"/>
<dbReference type="NCBIfam" id="TIGR00305">
    <property type="entry name" value="putative toxin-antitoxin system toxin component, PIN family"/>
    <property type="match status" value="1"/>
</dbReference>
<organism evidence="2">
    <name type="scientific">uncultured Desulfobacterium sp</name>
    <dbReference type="NCBI Taxonomy" id="201089"/>
    <lineage>
        <taxon>Bacteria</taxon>
        <taxon>Pseudomonadati</taxon>
        <taxon>Thermodesulfobacteriota</taxon>
        <taxon>Desulfobacteria</taxon>
        <taxon>Desulfobacterales</taxon>
        <taxon>Desulfobacteriaceae</taxon>
        <taxon>Desulfobacterium</taxon>
        <taxon>environmental samples</taxon>
    </lineage>
</organism>